<evidence type="ECO:0000256" key="2">
    <source>
        <dbReference type="ARBA" id="ARBA00023002"/>
    </source>
</evidence>
<dbReference type="GO" id="GO:0009423">
    <property type="term" value="P:chorismate biosynthetic process"/>
    <property type="evidence" value="ECO:0007669"/>
    <property type="project" value="TreeGrafter"/>
</dbReference>
<dbReference type="InterPro" id="IPR046346">
    <property type="entry name" value="Aminoacid_DH-like_N_sf"/>
</dbReference>
<dbReference type="Proteomes" id="UP000054172">
    <property type="component" value="Unassembled WGS sequence"/>
</dbReference>
<evidence type="ECO:0000256" key="1">
    <source>
        <dbReference type="ARBA" id="ARBA00004871"/>
    </source>
</evidence>
<comment type="caution">
    <text evidence="5">The sequence shown here is derived from an EMBL/GenBank/DDBJ whole genome shotgun (WGS) entry which is preliminary data.</text>
</comment>
<dbReference type="Pfam" id="PF08501">
    <property type="entry name" value="Shikimate_dh_N"/>
    <property type="match status" value="1"/>
</dbReference>
<dbReference type="InterPro" id="IPR022893">
    <property type="entry name" value="Shikimate_DH_fam"/>
</dbReference>
<keyword evidence="6" id="KW-1185">Reference proteome</keyword>
<keyword evidence="3" id="KW-0028">Amino-acid biosynthesis</keyword>
<protein>
    <recommendedName>
        <fullName evidence="4">Shikimate dehydrogenase substrate binding N-terminal domain-containing protein</fullName>
    </recommendedName>
</protein>
<dbReference type="PANTHER" id="PTHR21089">
    <property type="entry name" value="SHIKIMATE DEHYDROGENASE"/>
    <property type="match status" value="1"/>
</dbReference>
<dbReference type="Gene3D" id="3.40.50.720">
    <property type="entry name" value="NAD(P)-binding Rossmann-like Domain"/>
    <property type="match status" value="1"/>
</dbReference>
<dbReference type="GO" id="GO:0009073">
    <property type="term" value="P:aromatic amino acid family biosynthetic process"/>
    <property type="evidence" value="ECO:0007669"/>
    <property type="project" value="UniProtKB-KW"/>
</dbReference>
<accession>A0A0Q4B3Z1</accession>
<keyword evidence="2" id="KW-0560">Oxidoreductase</keyword>
<dbReference type="GO" id="GO:0004764">
    <property type="term" value="F:shikimate 3-dehydrogenase (NADP+) activity"/>
    <property type="evidence" value="ECO:0007669"/>
    <property type="project" value="InterPro"/>
</dbReference>
<dbReference type="GO" id="GO:0019632">
    <property type="term" value="P:shikimate metabolic process"/>
    <property type="evidence" value="ECO:0007669"/>
    <property type="project" value="TreeGrafter"/>
</dbReference>
<dbReference type="InterPro" id="IPR013708">
    <property type="entry name" value="Shikimate_DH-bd_N"/>
</dbReference>
<evidence type="ECO:0000259" key="4">
    <source>
        <dbReference type="Pfam" id="PF08501"/>
    </source>
</evidence>
<name>A0A0Q4B3Z1_9BACT</name>
<dbReference type="SUPFAM" id="SSF53223">
    <property type="entry name" value="Aminoacid dehydrogenase-like, N-terminal domain"/>
    <property type="match status" value="1"/>
</dbReference>
<proteinExistence type="predicted"/>
<sequence>MFTYRGALLGLPVSHSLSVYLWGRMAQRCGHPLVYTRVSALKPPRLSEIFERLRLDFLNVTSPFKAQLQGQLAEVAPAAMRLGCVNLVVRHPKGLAGYNTDPAGVSYMLQDAAKEEVGDCGVAAQPGTPERLFVVLGAGGAAAAVLYVLTQSARRAIVLSRTRAHAEELAARFGCAGYDYLSIPEIPAQSVLIGCLPPGSSVPELPWRRFSAVYDSTYAHSPIRPLAERFSLPYTGGYDWLAGQAQEGFRVVYGAMLVMDEGFYVQPASLGGVPVYVGKRDASPSSGNDTVVLWADTDLEFQQIEAYEKAAAR</sequence>
<evidence type="ECO:0000313" key="6">
    <source>
        <dbReference type="Proteomes" id="UP000054172"/>
    </source>
</evidence>
<evidence type="ECO:0000256" key="3">
    <source>
        <dbReference type="ARBA" id="ARBA00023141"/>
    </source>
</evidence>
<dbReference type="PATRIC" id="fig|1702214.3.peg.577"/>
<dbReference type="EMBL" id="LIIK01000029">
    <property type="protein sequence ID" value="KQM08610.1"/>
    <property type="molecule type" value="Genomic_DNA"/>
</dbReference>
<dbReference type="SUPFAM" id="SSF51735">
    <property type="entry name" value="NAD(P)-binding Rossmann-fold domains"/>
    <property type="match status" value="1"/>
</dbReference>
<reference evidence="5" key="1">
    <citation type="submission" date="2015-08" db="EMBL/GenBank/DDBJ databases">
        <title>Candidatus Bacteriodes Periocalifornicus.</title>
        <authorList>
            <person name="McLean J.S."/>
            <person name="Kelley S."/>
        </authorList>
    </citation>
    <scope>NUCLEOTIDE SEQUENCE [LARGE SCALE GENOMIC DNA]</scope>
    <source>
        <strain evidence="5">12B</strain>
    </source>
</reference>
<dbReference type="InterPro" id="IPR036291">
    <property type="entry name" value="NAD(P)-bd_dom_sf"/>
</dbReference>
<feature type="domain" description="Shikimate dehydrogenase substrate binding N-terminal" evidence="4">
    <location>
        <begin position="8"/>
        <end position="88"/>
    </location>
</feature>
<dbReference type="PANTHER" id="PTHR21089:SF1">
    <property type="entry name" value="BIFUNCTIONAL 3-DEHYDROQUINATE DEHYDRATASE_SHIKIMATE DEHYDROGENASE, CHLOROPLASTIC"/>
    <property type="match status" value="1"/>
</dbReference>
<dbReference type="AlphaFoldDB" id="A0A0Q4B3Z1"/>
<organism evidence="5 6">
    <name type="scientific">Candidatus [Bacteroides] periocalifornicus</name>
    <dbReference type="NCBI Taxonomy" id="1702214"/>
    <lineage>
        <taxon>Bacteria</taxon>
        <taxon>Pseudomonadati</taxon>
        <taxon>Bacteroidota</taxon>
    </lineage>
</organism>
<gene>
    <name evidence="5" type="ORF">AL399_06395</name>
</gene>
<evidence type="ECO:0000313" key="5">
    <source>
        <dbReference type="EMBL" id="KQM08610.1"/>
    </source>
</evidence>
<comment type="pathway">
    <text evidence="1">Metabolic intermediate biosynthesis; chorismate biosynthesis; chorismate from D-erythrose 4-phosphate and phosphoenolpyruvate: step 4/7.</text>
</comment>
<dbReference type="Gene3D" id="3.40.50.10860">
    <property type="entry name" value="Leucine Dehydrogenase, chain A, domain 1"/>
    <property type="match status" value="1"/>
</dbReference>
<dbReference type="STRING" id="1702214.AL399_06395"/>
<keyword evidence="3" id="KW-0057">Aromatic amino acid biosynthesis</keyword>